<dbReference type="AlphaFoldDB" id="A0A0D7BJJ4"/>
<evidence type="ECO:0000313" key="1">
    <source>
        <dbReference type="EMBL" id="KIY69791.1"/>
    </source>
</evidence>
<sequence length="299" mass="32358">MMSTFPLAASSVGTQHTGTYSKRGGLVLDVTEANKLKHTLGVSLGSPFKVSTGFDIYDAFAPTPSPLSLGFYVPTFEVSTPLPVFTTEFIDEAYADADSGSEYSFEECDEDAQYLDIPTPSIPYLAPPPPQESSFPPLLDREGSDEDVESVAESFSCGALVATMDCSPRAELELDLIMPNDCLDDFYASPVVMSQDIFMGALSTSPAIGHYPLSSDCTPDVPDDMYIDEIDEYASEEEAVCLPDTPVLSVTNASKETEYLLNRRLVAPFEFAAPSVKSVNKRNTVAPVNSLCGLLKNRF</sequence>
<name>A0A0D7BJJ4_9AGAR</name>
<keyword evidence="2" id="KW-1185">Reference proteome</keyword>
<accession>A0A0D7BJJ4</accession>
<evidence type="ECO:0000313" key="2">
    <source>
        <dbReference type="Proteomes" id="UP000054007"/>
    </source>
</evidence>
<dbReference type="EMBL" id="KN880478">
    <property type="protein sequence ID" value="KIY69791.1"/>
    <property type="molecule type" value="Genomic_DNA"/>
</dbReference>
<organism evidence="1 2">
    <name type="scientific">Cylindrobasidium torrendii FP15055 ss-10</name>
    <dbReference type="NCBI Taxonomy" id="1314674"/>
    <lineage>
        <taxon>Eukaryota</taxon>
        <taxon>Fungi</taxon>
        <taxon>Dikarya</taxon>
        <taxon>Basidiomycota</taxon>
        <taxon>Agaricomycotina</taxon>
        <taxon>Agaricomycetes</taxon>
        <taxon>Agaricomycetidae</taxon>
        <taxon>Agaricales</taxon>
        <taxon>Marasmiineae</taxon>
        <taxon>Physalacriaceae</taxon>
        <taxon>Cylindrobasidium</taxon>
    </lineage>
</organism>
<dbReference type="Proteomes" id="UP000054007">
    <property type="component" value="Unassembled WGS sequence"/>
</dbReference>
<protein>
    <submittedName>
        <fullName evidence="1">Uncharacterized protein</fullName>
    </submittedName>
</protein>
<reference evidence="1 2" key="1">
    <citation type="journal article" date="2015" name="Fungal Genet. Biol.">
        <title>Evolution of novel wood decay mechanisms in Agaricales revealed by the genome sequences of Fistulina hepatica and Cylindrobasidium torrendii.</title>
        <authorList>
            <person name="Floudas D."/>
            <person name="Held B.W."/>
            <person name="Riley R."/>
            <person name="Nagy L.G."/>
            <person name="Koehler G."/>
            <person name="Ransdell A.S."/>
            <person name="Younus H."/>
            <person name="Chow J."/>
            <person name="Chiniquy J."/>
            <person name="Lipzen A."/>
            <person name="Tritt A."/>
            <person name="Sun H."/>
            <person name="Haridas S."/>
            <person name="LaButti K."/>
            <person name="Ohm R.A."/>
            <person name="Kues U."/>
            <person name="Blanchette R.A."/>
            <person name="Grigoriev I.V."/>
            <person name="Minto R.E."/>
            <person name="Hibbett D.S."/>
        </authorList>
    </citation>
    <scope>NUCLEOTIDE SEQUENCE [LARGE SCALE GENOMIC DNA]</scope>
    <source>
        <strain evidence="1 2">FP15055 ss-10</strain>
    </source>
</reference>
<dbReference type="OrthoDB" id="2660897at2759"/>
<proteinExistence type="predicted"/>
<gene>
    <name evidence="1" type="ORF">CYLTODRAFT_420356</name>
</gene>